<dbReference type="SUPFAM" id="SSF56300">
    <property type="entry name" value="Metallo-dependent phosphatases"/>
    <property type="match status" value="1"/>
</dbReference>
<feature type="domain" description="Calcineurin-like phosphoesterase" evidence="1">
    <location>
        <begin position="6"/>
        <end position="194"/>
    </location>
</feature>
<dbReference type="OrthoDB" id="9807890at2"/>
<dbReference type="InterPro" id="IPR029052">
    <property type="entry name" value="Metallo-depent_PP-like"/>
</dbReference>
<accession>A0A7I9V8K9</accession>
<dbReference type="InterPro" id="IPR004843">
    <property type="entry name" value="Calcineurin-like_PHP"/>
</dbReference>
<dbReference type="GO" id="GO:0005737">
    <property type="term" value="C:cytoplasm"/>
    <property type="evidence" value="ECO:0007669"/>
    <property type="project" value="TreeGrafter"/>
</dbReference>
<dbReference type="PANTHER" id="PTHR42850:SF4">
    <property type="entry name" value="ZINC-DEPENDENT ENDOPOLYPHOSPHATASE"/>
    <property type="match status" value="1"/>
</dbReference>
<gene>
    <name evidence="2" type="ORF">nbrc107696_18760</name>
</gene>
<dbReference type="EMBL" id="BJOV01000003">
    <property type="protein sequence ID" value="GEE01430.1"/>
    <property type="molecule type" value="Genomic_DNA"/>
</dbReference>
<evidence type="ECO:0000259" key="1">
    <source>
        <dbReference type="Pfam" id="PF00149"/>
    </source>
</evidence>
<dbReference type="InterPro" id="IPR050126">
    <property type="entry name" value="Ap4A_hydrolase"/>
</dbReference>
<dbReference type="Gene3D" id="3.60.21.10">
    <property type="match status" value="1"/>
</dbReference>
<name>A0A7I9V8K9_9ACTN</name>
<protein>
    <submittedName>
        <fullName evidence="2">Serine/threonine protein phosphatase</fullName>
    </submittedName>
</protein>
<evidence type="ECO:0000313" key="3">
    <source>
        <dbReference type="Proteomes" id="UP000444960"/>
    </source>
</evidence>
<proteinExistence type="predicted"/>
<dbReference type="GO" id="GO:0110154">
    <property type="term" value="P:RNA decapping"/>
    <property type="evidence" value="ECO:0007669"/>
    <property type="project" value="TreeGrafter"/>
</dbReference>
<dbReference type="Pfam" id="PF00149">
    <property type="entry name" value="Metallophos"/>
    <property type="match status" value="1"/>
</dbReference>
<dbReference type="RefSeq" id="WP_161895225.1">
    <property type="nucleotide sequence ID" value="NZ_BJOV01000003.1"/>
</dbReference>
<reference evidence="3" key="1">
    <citation type="submission" date="2019-06" db="EMBL/GenBank/DDBJ databases">
        <title>Gordonia isolated from sludge of a wastewater treatment plant.</title>
        <authorList>
            <person name="Tamura T."/>
            <person name="Aoyama K."/>
            <person name="Kang Y."/>
            <person name="Saito S."/>
            <person name="Akiyama N."/>
            <person name="Yazawa K."/>
            <person name="Gonoi T."/>
            <person name="Mikami Y."/>
        </authorList>
    </citation>
    <scope>NUCLEOTIDE SEQUENCE [LARGE SCALE GENOMIC DNA]</scope>
    <source>
        <strain evidence="3">NBRC 107696</strain>
    </source>
</reference>
<comment type="caution">
    <text evidence="2">The sequence shown here is derived from an EMBL/GenBank/DDBJ whole genome shotgun (WGS) entry which is preliminary data.</text>
</comment>
<dbReference type="AlphaFoldDB" id="A0A7I9V8K9"/>
<sequence>MTITYAIPDLHGCLTALRGALTKVDLSDPSTHLVFLGDYVDRGPDSAGVLSAVKDLCDAHPDQVVALAGNHERWFLDWLDADDSDPTWLLADTGLVTVRSFLPTEAVAELAGGSIDTVNATLKREIVARHGGLITWLRQLPLHYETPTHIYVHAGVDEEAGPMWKAMTTDDTLTEKFPPSLGKHAVGKIIVAGHVGVGPLHAKEGRMRCWEPYVDAGHVYLDGRVEDTGVLNVMCYDSVSRTMSFL</sequence>
<keyword evidence="3" id="KW-1185">Reference proteome</keyword>
<organism evidence="2 3">
    <name type="scientific">Gordonia spumicola</name>
    <dbReference type="NCBI Taxonomy" id="589161"/>
    <lineage>
        <taxon>Bacteria</taxon>
        <taxon>Bacillati</taxon>
        <taxon>Actinomycetota</taxon>
        <taxon>Actinomycetes</taxon>
        <taxon>Mycobacteriales</taxon>
        <taxon>Gordoniaceae</taxon>
        <taxon>Gordonia</taxon>
    </lineage>
</organism>
<dbReference type="PANTHER" id="PTHR42850">
    <property type="entry name" value="METALLOPHOSPHOESTERASE"/>
    <property type="match status" value="1"/>
</dbReference>
<dbReference type="GO" id="GO:0016791">
    <property type="term" value="F:phosphatase activity"/>
    <property type="evidence" value="ECO:0007669"/>
    <property type="project" value="TreeGrafter"/>
</dbReference>
<evidence type="ECO:0000313" key="2">
    <source>
        <dbReference type="EMBL" id="GEE01430.1"/>
    </source>
</evidence>
<dbReference type="Proteomes" id="UP000444960">
    <property type="component" value="Unassembled WGS sequence"/>
</dbReference>
<dbReference type="GO" id="GO:0008803">
    <property type="term" value="F:bis(5'-nucleosyl)-tetraphosphatase (symmetrical) activity"/>
    <property type="evidence" value="ECO:0007669"/>
    <property type="project" value="TreeGrafter"/>
</dbReference>